<dbReference type="AlphaFoldDB" id="A0A482YCI0"/>
<feature type="domain" description="Tyr recombinase" evidence="3">
    <location>
        <begin position="225"/>
        <end position="367"/>
    </location>
</feature>
<dbReference type="RefSeq" id="WP_165396932.1">
    <property type="nucleotide sequence ID" value="NZ_SHMP01000004.1"/>
</dbReference>
<dbReference type="InterPro" id="IPR013762">
    <property type="entry name" value="Integrase-like_cat_sf"/>
</dbReference>
<accession>A0A482YCI0</accession>
<reference evidence="4 5" key="1">
    <citation type="submission" date="2019-02" db="EMBL/GenBank/DDBJ databases">
        <title>Genomic Encyclopedia of Archaeal and Bacterial Type Strains, Phase II (KMG-II): from individual species to whole genera.</title>
        <authorList>
            <person name="Goeker M."/>
        </authorList>
    </citation>
    <scope>NUCLEOTIDE SEQUENCE [LARGE SCALE GENOMIC DNA]</scope>
    <source>
        <strain evidence="4 5">DSM 18328</strain>
    </source>
</reference>
<dbReference type="GO" id="GO:0003677">
    <property type="term" value="F:DNA binding"/>
    <property type="evidence" value="ECO:0007669"/>
    <property type="project" value="InterPro"/>
</dbReference>
<feature type="region of interest" description="Disordered" evidence="2">
    <location>
        <begin position="381"/>
        <end position="438"/>
    </location>
</feature>
<dbReference type="GO" id="GO:0015074">
    <property type="term" value="P:DNA integration"/>
    <property type="evidence" value="ECO:0007669"/>
    <property type="project" value="InterPro"/>
</dbReference>
<dbReference type="Proteomes" id="UP000291097">
    <property type="component" value="Unassembled WGS sequence"/>
</dbReference>
<sequence length="459" mass="52793">MTSSKLPAAITEELQEELGDAAEDVQQKYEELHTWMINEGKNPRREIGLNESTAKNYLNRLDQLHRFSITYFDPDDPTKIEDEHADELLLMIDRAEITKQRGKNKGEEYGESTKRKFADTLECYFRWQYYEGTMDYEWEPKINFSDEKGESAYRFTYRELGLLFEEAESYGALPSYYDTPVDEREKIDGLVAQRLGIPKEDVTRNDWLHADWSGKVHSMVTVGFDAGLAPIEIGNAEMHWYDPKSNTLKIPTEYACKEREKEEVGLSDRSGDVLSEWFQERRHLKKYDGSNKIWLNREGNPYQSGSLCNLLRNLCEEAGIKTDNRKIVWYSLRQTMGRNMTSEGELSEANDQLRHERFETTQESYNQTPVEKLQLRLNETQRKAQKAAADPEYNPFAEEADATSSTATTNTQPAQETNETTAAVSKTHGGGLHIDAVIPDTTEARVDITRQILQDGTEE</sequence>
<feature type="compositionally biased region" description="Low complexity" evidence="2">
    <location>
        <begin position="402"/>
        <end position="415"/>
    </location>
</feature>
<protein>
    <submittedName>
        <fullName evidence="4">Phage integrase family protein</fullName>
    </submittedName>
</protein>
<dbReference type="Gene3D" id="1.10.443.10">
    <property type="entry name" value="Intergrase catalytic core"/>
    <property type="match status" value="1"/>
</dbReference>
<dbReference type="CDD" id="cd00397">
    <property type="entry name" value="DNA_BRE_C"/>
    <property type="match status" value="1"/>
</dbReference>
<name>A0A482YCI0_9EURY</name>
<dbReference type="EMBL" id="SHMP01000004">
    <property type="protein sequence ID" value="RZV10529.1"/>
    <property type="molecule type" value="Genomic_DNA"/>
</dbReference>
<keyword evidence="1" id="KW-0233">DNA recombination</keyword>
<gene>
    <name evidence="4" type="ORF">BDK88_1697</name>
</gene>
<comment type="caution">
    <text evidence="4">The sequence shown here is derived from an EMBL/GenBank/DDBJ whole genome shotgun (WGS) entry which is preliminary data.</text>
</comment>
<evidence type="ECO:0000313" key="5">
    <source>
        <dbReference type="Proteomes" id="UP000291097"/>
    </source>
</evidence>
<dbReference type="SUPFAM" id="SSF56349">
    <property type="entry name" value="DNA breaking-rejoining enzymes"/>
    <property type="match status" value="1"/>
</dbReference>
<dbReference type="Pfam" id="PF00589">
    <property type="entry name" value="Phage_integrase"/>
    <property type="match status" value="1"/>
</dbReference>
<proteinExistence type="predicted"/>
<evidence type="ECO:0000313" key="4">
    <source>
        <dbReference type="EMBL" id="RZV10529.1"/>
    </source>
</evidence>
<organism evidence="4 5">
    <name type="scientific">Natrinema hispanicum</name>
    <dbReference type="NCBI Taxonomy" id="392421"/>
    <lineage>
        <taxon>Archaea</taxon>
        <taxon>Methanobacteriati</taxon>
        <taxon>Methanobacteriota</taxon>
        <taxon>Stenosarchaea group</taxon>
        <taxon>Halobacteria</taxon>
        <taxon>Halobacteriales</taxon>
        <taxon>Natrialbaceae</taxon>
        <taxon>Natrinema</taxon>
    </lineage>
</organism>
<dbReference type="InterPro" id="IPR002104">
    <property type="entry name" value="Integrase_catalytic"/>
</dbReference>
<dbReference type="GO" id="GO:0006310">
    <property type="term" value="P:DNA recombination"/>
    <property type="evidence" value="ECO:0007669"/>
    <property type="project" value="UniProtKB-KW"/>
</dbReference>
<dbReference type="InterPro" id="IPR011010">
    <property type="entry name" value="DNA_brk_join_enz"/>
</dbReference>
<evidence type="ECO:0000259" key="3">
    <source>
        <dbReference type="Pfam" id="PF00589"/>
    </source>
</evidence>
<evidence type="ECO:0000256" key="2">
    <source>
        <dbReference type="SAM" id="MobiDB-lite"/>
    </source>
</evidence>
<evidence type="ECO:0000256" key="1">
    <source>
        <dbReference type="ARBA" id="ARBA00023172"/>
    </source>
</evidence>